<dbReference type="Proteomes" id="UP000712673">
    <property type="component" value="Unassembled WGS sequence"/>
</dbReference>
<keyword evidence="2" id="KW-0479">Metal-binding</keyword>
<feature type="non-terminal residue" evidence="7">
    <location>
        <position position="1"/>
    </location>
</feature>
<keyword evidence="5" id="KW-0482">Metalloprotease</keyword>
<evidence type="ECO:0000256" key="5">
    <source>
        <dbReference type="ARBA" id="ARBA00023049"/>
    </source>
</evidence>
<proteinExistence type="predicted"/>
<gene>
    <name evidence="7" type="ORF">FJZ47_03405</name>
</gene>
<evidence type="ECO:0000259" key="6">
    <source>
        <dbReference type="PROSITE" id="PS50249"/>
    </source>
</evidence>
<dbReference type="GO" id="GO:0008237">
    <property type="term" value="F:metallopeptidase activity"/>
    <property type="evidence" value="ECO:0007669"/>
    <property type="project" value="UniProtKB-KW"/>
</dbReference>
<keyword evidence="4" id="KW-0862">Zinc</keyword>
<keyword evidence="3" id="KW-0378">Hydrolase</keyword>
<dbReference type="PROSITE" id="PS01302">
    <property type="entry name" value="UPF0758"/>
    <property type="match status" value="1"/>
</dbReference>
<dbReference type="Pfam" id="PF04002">
    <property type="entry name" value="RadC"/>
    <property type="match status" value="1"/>
</dbReference>
<dbReference type="PANTHER" id="PTHR30471:SF3">
    <property type="entry name" value="UPF0758 PROTEIN YEES-RELATED"/>
    <property type="match status" value="1"/>
</dbReference>
<dbReference type="InterPro" id="IPR020891">
    <property type="entry name" value="UPF0758_CS"/>
</dbReference>
<dbReference type="SUPFAM" id="SSF102712">
    <property type="entry name" value="JAB1/MPN domain"/>
    <property type="match status" value="1"/>
</dbReference>
<evidence type="ECO:0000256" key="4">
    <source>
        <dbReference type="ARBA" id="ARBA00022833"/>
    </source>
</evidence>
<dbReference type="EMBL" id="VGLS01000060">
    <property type="protein sequence ID" value="MBM3222837.1"/>
    <property type="molecule type" value="Genomic_DNA"/>
</dbReference>
<dbReference type="InterPro" id="IPR037518">
    <property type="entry name" value="MPN"/>
</dbReference>
<reference evidence="7" key="1">
    <citation type="submission" date="2019-03" db="EMBL/GenBank/DDBJ databases">
        <title>Lake Tanganyika Metagenome-Assembled Genomes (MAGs).</title>
        <authorList>
            <person name="Tran P."/>
        </authorList>
    </citation>
    <scope>NUCLEOTIDE SEQUENCE</scope>
    <source>
        <strain evidence="7">K_DeepCast_65m_m2_066</strain>
    </source>
</reference>
<evidence type="ECO:0000256" key="1">
    <source>
        <dbReference type="ARBA" id="ARBA00022670"/>
    </source>
</evidence>
<keyword evidence="1" id="KW-0645">Protease</keyword>
<evidence type="ECO:0000256" key="3">
    <source>
        <dbReference type="ARBA" id="ARBA00022801"/>
    </source>
</evidence>
<dbReference type="InterPro" id="IPR025657">
    <property type="entry name" value="RadC_JAB"/>
</dbReference>
<evidence type="ECO:0000313" key="8">
    <source>
        <dbReference type="Proteomes" id="UP000712673"/>
    </source>
</evidence>
<evidence type="ECO:0000256" key="2">
    <source>
        <dbReference type="ARBA" id="ARBA00022723"/>
    </source>
</evidence>
<sequence>PREVFNLAIRDSAAAIICVHNHPSGDPQPSREDRTLTTRLVDAGKLLGIQVLDHIIVGRDSYMSFADEGLLDARG</sequence>
<dbReference type="CDD" id="cd08071">
    <property type="entry name" value="MPN_DUF2466"/>
    <property type="match status" value="1"/>
</dbReference>
<accession>A0A938AZP5</accession>
<comment type="caution">
    <text evidence="7">The sequence shown here is derived from an EMBL/GenBank/DDBJ whole genome shotgun (WGS) entry which is preliminary data.</text>
</comment>
<dbReference type="Gene3D" id="3.40.140.10">
    <property type="entry name" value="Cytidine Deaminase, domain 2"/>
    <property type="match status" value="1"/>
</dbReference>
<protein>
    <recommendedName>
        <fullName evidence="6">MPN domain-containing protein</fullName>
    </recommendedName>
</protein>
<dbReference type="PROSITE" id="PS50249">
    <property type="entry name" value="MPN"/>
    <property type="match status" value="1"/>
</dbReference>
<evidence type="ECO:0000313" key="7">
    <source>
        <dbReference type="EMBL" id="MBM3222837.1"/>
    </source>
</evidence>
<feature type="domain" description="MPN" evidence="6">
    <location>
        <begin position="1"/>
        <end position="71"/>
    </location>
</feature>
<dbReference type="AlphaFoldDB" id="A0A938AZP5"/>
<dbReference type="PANTHER" id="PTHR30471">
    <property type="entry name" value="DNA REPAIR PROTEIN RADC"/>
    <property type="match status" value="1"/>
</dbReference>
<dbReference type="GO" id="GO:0046872">
    <property type="term" value="F:metal ion binding"/>
    <property type="evidence" value="ECO:0007669"/>
    <property type="project" value="UniProtKB-KW"/>
</dbReference>
<dbReference type="InterPro" id="IPR001405">
    <property type="entry name" value="UPF0758"/>
</dbReference>
<organism evidence="7 8">
    <name type="scientific">Tectimicrobiota bacterium</name>
    <dbReference type="NCBI Taxonomy" id="2528274"/>
    <lineage>
        <taxon>Bacteria</taxon>
        <taxon>Pseudomonadati</taxon>
        <taxon>Nitrospinota/Tectimicrobiota group</taxon>
        <taxon>Candidatus Tectimicrobiota</taxon>
    </lineage>
</organism>
<dbReference type="GO" id="GO:0006508">
    <property type="term" value="P:proteolysis"/>
    <property type="evidence" value="ECO:0007669"/>
    <property type="project" value="UniProtKB-KW"/>
</dbReference>
<name>A0A938AZP5_UNCTE</name>